<keyword evidence="3" id="KW-0333">Golgi apparatus</keyword>
<evidence type="ECO:0000313" key="7">
    <source>
        <dbReference type="EMBL" id="CAK7918344.1"/>
    </source>
</evidence>
<feature type="domain" description="Conserved oligomeric Golgi complex subunit 5 N-terminal" evidence="5">
    <location>
        <begin position="13"/>
        <end position="144"/>
    </location>
</feature>
<dbReference type="Proteomes" id="UP001497600">
    <property type="component" value="Chromosome G"/>
</dbReference>
<feature type="domain" description="Conserved oligomeric Golgi complex subunit 5 helical" evidence="6">
    <location>
        <begin position="193"/>
        <end position="374"/>
    </location>
</feature>
<organism evidence="7 8">
    <name type="scientific">[Candida] anglica</name>
    <dbReference type="NCBI Taxonomy" id="148631"/>
    <lineage>
        <taxon>Eukaryota</taxon>
        <taxon>Fungi</taxon>
        <taxon>Dikarya</taxon>
        <taxon>Ascomycota</taxon>
        <taxon>Saccharomycotina</taxon>
        <taxon>Pichiomycetes</taxon>
        <taxon>Debaryomycetaceae</taxon>
        <taxon>Kurtzmaniella</taxon>
    </lineage>
</organism>
<dbReference type="Pfam" id="PF20649">
    <property type="entry name" value="COG5_C"/>
    <property type="match status" value="1"/>
</dbReference>
<protein>
    <recommendedName>
        <fullName evidence="2">Conserved oligomeric Golgi complex subunit 5</fullName>
    </recommendedName>
</protein>
<dbReference type="InterPro" id="IPR049176">
    <property type="entry name" value="COG5_N"/>
</dbReference>
<sequence length="394" mass="44192">MSTIPKNELEDFEAFLEPSFDALQFANGLLLATNDNENELDVITPTKKLRFDIDECEKRMSKIATNNYEPLVSKFTEIGSTRDIAKDQIGPQLQHLNLAFQRVKEGLMTPYEDAVKLNKSLKKIHATLNLLRGAGFFMYLAQQIEDGGSIANKKSDHTNSDSSSTSRDIIRLAKVHTQLSKLYESSNRGAVNLLSIKLIRDYQSIYISKRADLSSHCVSIISNDFTHTSTFTNTNTQLHDAIVALYTLDAKECLATIERATINKHTQTICSQLSKALQSPRNFNSTLEDVFESSENFLTKTALVLEEAKVSDNRSFLVEFLKFFDAQSLAKLYWSRLSFKFKKNVAATMARGGPIAKNLKIYHEGIKKSVTETFAKSEGSPYIMEAIDIIGGLQ</sequence>
<name>A0ABP0EI11_9ASCO</name>
<dbReference type="InterPro" id="IPR019465">
    <property type="entry name" value="Cog5"/>
</dbReference>
<gene>
    <name evidence="7" type="primary">COG5</name>
    <name evidence="7" type="ORF">CAAN4_G12816</name>
</gene>
<proteinExistence type="predicted"/>
<comment type="subcellular location">
    <subcellularLocation>
        <location evidence="1">Golgi apparatus membrane</location>
        <topology evidence="1">Peripheral membrane protein</topology>
    </subcellularLocation>
</comment>
<keyword evidence="8" id="KW-1185">Reference proteome</keyword>
<evidence type="ECO:0000259" key="6">
    <source>
        <dbReference type="Pfam" id="PF20649"/>
    </source>
</evidence>
<accession>A0ABP0EI11</accession>
<evidence type="ECO:0000256" key="2">
    <source>
        <dbReference type="ARBA" id="ARBA00020974"/>
    </source>
</evidence>
<reference evidence="7 8" key="1">
    <citation type="submission" date="2024-01" db="EMBL/GenBank/DDBJ databases">
        <authorList>
            <consortium name="Genoscope - CEA"/>
            <person name="William W."/>
        </authorList>
    </citation>
    <scope>NUCLEOTIDE SEQUENCE [LARGE SCALE GENOMIC DNA]</scope>
    <source>
        <strain evidence="7 8">29B2s-10</strain>
    </source>
</reference>
<dbReference type="PANTHER" id="PTHR13228">
    <property type="entry name" value="CONSERVED OLIGOMERIC GOLGI COMPLEX COMPONENT 5"/>
    <property type="match status" value="1"/>
</dbReference>
<dbReference type="PANTHER" id="PTHR13228:SF3">
    <property type="entry name" value="CONSERVED OLIGOMERIC GOLGI COMPLEX SUBUNIT 5"/>
    <property type="match status" value="1"/>
</dbReference>
<evidence type="ECO:0000256" key="1">
    <source>
        <dbReference type="ARBA" id="ARBA00004395"/>
    </source>
</evidence>
<evidence type="ECO:0000256" key="4">
    <source>
        <dbReference type="ARBA" id="ARBA00023136"/>
    </source>
</evidence>
<dbReference type="Pfam" id="PF10392">
    <property type="entry name" value="COG5_N"/>
    <property type="match status" value="1"/>
</dbReference>
<keyword evidence="4" id="KW-0472">Membrane</keyword>
<dbReference type="InterPro" id="IPR048485">
    <property type="entry name" value="COG5_helical"/>
</dbReference>
<dbReference type="EMBL" id="OZ004259">
    <property type="protein sequence ID" value="CAK7918344.1"/>
    <property type="molecule type" value="Genomic_DNA"/>
</dbReference>
<evidence type="ECO:0000256" key="3">
    <source>
        <dbReference type="ARBA" id="ARBA00023034"/>
    </source>
</evidence>
<evidence type="ECO:0000313" key="8">
    <source>
        <dbReference type="Proteomes" id="UP001497600"/>
    </source>
</evidence>
<evidence type="ECO:0000259" key="5">
    <source>
        <dbReference type="Pfam" id="PF10392"/>
    </source>
</evidence>